<reference evidence="1 2" key="1">
    <citation type="journal article" date="2004" name="Extremophiles">
        <title>The Genome of BCJA1, a Bacteriophage Active Against the Alkaliphilic Bacterium, Bacillus clarkii.</title>
        <authorList>
            <person name="Kropinski A.M."/>
            <person name="Hayward M."/>
            <person name="Agnew D."/>
            <person name="Jarrell K.F."/>
        </authorList>
    </citation>
    <scope>NUCLEOTIDE SEQUENCE [LARGE SCALE GENOMIC DNA]</scope>
</reference>
<accession>Q5YAA1</accession>
<proteinExistence type="predicted"/>
<dbReference type="EMBL" id="AY616446">
    <property type="protein sequence ID" value="AAU85056.1"/>
    <property type="molecule type" value="Genomic_DNA"/>
</dbReference>
<evidence type="ECO:0000313" key="2">
    <source>
        <dbReference type="Proteomes" id="UP000001585"/>
    </source>
</evidence>
<dbReference type="Proteomes" id="UP000001585">
    <property type="component" value="Segment"/>
</dbReference>
<sequence>MKISQMIKQLQDIKEEHGDLDLYEYSDIATIIKRENAYLPRVDKIHYKKHADYPSLKDELHNEDLSVSDENIYDIDLSRPIVKGVVI</sequence>
<dbReference type="KEGG" id="vg:3197302"/>
<name>Q5YAA1_9CAUD</name>
<gene>
    <name evidence="1" type="primary">9</name>
</gene>
<protein>
    <submittedName>
        <fullName evidence="1">9 protein</fullName>
    </submittedName>
</protein>
<organism evidence="1 2">
    <name type="scientific">Bacillus phage BCASJ1c</name>
    <dbReference type="NCBI Taxonomy" id="294382"/>
    <lineage>
        <taxon>Viruses</taxon>
        <taxon>Duplodnaviria</taxon>
        <taxon>Heunggongvirae</taxon>
        <taxon>Uroviricota</taxon>
        <taxon>Caudoviricetes</taxon>
        <taxon>Jarrellvirus</taxon>
        <taxon>Jarrellvirus BCAJ1</taxon>
    </lineage>
</organism>
<evidence type="ECO:0000313" key="1">
    <source>
        <dbReference type="EMBL" id="AAU85056.1"/>
    </source>
</evidence>
<keyword evidence="2" id="KW-1185">Reference proteome</keyword>
<dbReference type="RefSeq" id="YP_164387.1">
    <property type="nucleotide sequence ID" value="NC_006557.1"/>
</dbReference>